<protein>
    <recommendedName>
        <fullName evidence="1">Retrovirus-related Pol polyprotein from transposon TNT 1-94-like beta-barrel domain-containing protein</fullName>
    </recommendedName>
</protein>
<organism evidence="2 3">
    <name type="scientific">Athelia psychrophila</name>
    <dbReference type="NCBI Taxonomy" id="1759441"/>
    <lineage>
        <taxon>Eukaryota</taxon>
        <taxon>Fungi</taxon>
        <taxon>Dikarya</taxon>
        <taxon>Basidiomycota</taxon>
        <taxon>Agaricomycotina</taxon>
        <taxon>Agaricomycetes</taxon>
        <taxon>Agaricomycetidae</taxon>
        <taxon>Atheliales</taxon>
        <taxon>Atheliaceae</taxon>
        <taxon>Athelia</taxon>
    </lineage>
</organism>
<dbReference type="InterPro" id="IPR054722">
    <property type="entry name" value="PolX-like_BBD"/>
</dbReference>
<keyword evidence="3" id="KW-1185">Reference proteome</keyword>
<reference evidence="2 3" key="1">
    <citation type="journal article" date="2016" name="Mol. Biol. Evol.">
        <title>Comparative Genomics of Early-Diverging Mushroom-Forming Fungi Provides Insights into the Origins of Lignocellulose Decay Capabilities.</title>
        <authorList>
            <person name="Nagy L.G."/>
            <person name="Riley R."/>
            <person name="Tritt A."/>
            <person name="Adam C."/>
            <person name="Daum C."/>
            <person name="Floudas D."/>
            <person name="Sun H."/>
            <person name="Yadav J.S."/>
            <person name="Pangilinan J."/>
            <person name="Larsson K.H."/>
            <person name="Matsuura K."/>
            <person name="Barry K."/>
            <person name="Labutti K."/>
            <person name="Kuo R."/>
            <person name="Ohm R.A."/>
            <person name="Bhattacharya S.S."/>
            <person name="Shirouzu T."/>
            <person name="Yoshinaga Y."/>
            <person name="Martin F.M."/>
            <person name="Grigoriev I.V."/>
            <person name="Hibbett D.S."/>
        </authorList>
    </citation>
    <scope>NUCLEOTIDE SEQUENCE [LARGE SCALE GENOMIC DNA]</scope>
    <source>
        <strain evidence="2 3">CBS 109695</strain>
    </source>
</reference>
<evidence type="ECO:0000313" key="2">
    <source>
        <dbReference type="EMBL" id="KZP03986.1"/>
    </source>
</evidence>
<proteinExistence type="predicted"/>
<gene>
    <name evidence="2" type="ORF">FIBSPDRAFT_698037</name>
</gene>
<dbReference type="AlphaFoldDB" id="A0A167UIN2"/>
<dbReference type="OrthoDB" id="3246330at2759"/>
<evidence type="ECO:0000313" key="3">
    <source>
        <dbReference type="Proteomes" id="UP000076532"/>
    </source>
</evidence>
<sequence length="62" mass="6963">MTPHRHWLRDYRPHRVPVELAAGKRVVYSTGIGTCVFNPVVNGKPSRQLAFSDVLHVPDLGN</sequence>
<dbReference type="Proteomes" id="UP000076532">
    <property type="component" value="Unassembled WGS sequence"/>
</dbReference>
<accession>A0A167UIN2</accession>
<feature type="domain" description="Retrovirus-related Pol polyprotein from transposon TNT 1-94-like beta-barrel" evidence="1">
    <location>
        <begin position="1"/>
        <end position="60"/>
    </location>
</feature>
<evidence type="ECO:0000259" key="1">
    <source>
        <dbReference type="Pfam" id="PF22936"/>
    </source>
</evidence>
<name>A0A167UIN2_9AGAM</name>
<dbReference type="Pfam" id="PF22936">
    <property type="entry name" value="Pol_BBD"/>
    <property type="match status" value="1"/>
</dbReference>
<feature type="non-terminal residue" evidence="2">
    <location>
        <position position="62"/>
    </location>
</feature>
<dbReference type="EMBL" id="KV417973">
    <property type="protein sequence ID" value="KZP03986.1"/>
    <property type="molecule type" value="Genomic_DNA"/>
</dbReference>